<protein>
    <submittedName>
        <fullName evidence="1">Uncharacterized protein</fullName>
    </submittedName>
</protein>
<keyword evidence="2" id="KW-1185">Reference proteome</keyword>
<dbReference type="Gene3D" id="3.40.1350.10">
    <property type="match status" value="1"/>
</dbReference>
<dbReference type="EMBL" id="LMVM01000005">
    <property type="protein sequence ID" value="PAV05460.1"/>
    <property type="molecule type" value="Genomic_DNA"/>
</dbReference>
<comment type="caution">
    <text evidence="1">The sequence shown here is derived from an EMBL/GenBank/DDBJ whole genome shotgun (WGS) entry which is preliminary data.</text>
</comment>
<evidence type="ECO:0000313" key="2">
    <source>
        <dbReference type="Proteomes" id="UP000217784"/>
    </source>
</evidence>
<proteinExistence type="predicted"/>
<dbReference type="RefSeq" id="WP_095652013.1">
    <property type="nucleotide sequence ID" value="NZ_LMVM01000005.1"/>
</dbReference>
<evidence type="ECO:0000313" key="1">
    <source>
        <dbReference type="EMBL" id="PAV05460.1"/>
    </source>
</evidence>
<accession>A0A2A2H861</accession>
<dbReference type="GO" id="GO:0003676">
    <property type="term" value="F:nucleic acid binding"/>
    <property type="evidence" value="ECO:0007669"/>
    <property type="project" value="InterPro"/>
</dbReference>
<dbReference type="Proteomes" id="UP000217784">
    <property type="component" value="Unassembled WGS sequence"/>
</dbReference>
<reference evidence="1 2" key="1">
    <citation type="journal article" date="2017" name="BMC Genomics">
        <title>Genomic analysis of methanogenic archaea reveals a shift towards energy conservation.</title>
        <authorList>
            <person name="Gilmore S.P."/>
            <person name="Henske J.K."/>
            <person name="Sexton J.A."/>
            <person name="Solomon K.V."/>
            <person name="Seppala S."/>
            <person name="Yoo J.I."/>
            <person name="Huyett L.M."/>
            <person name="Pressman A."/>
            <person name="Cogan J.Z."/>
            <person name="Kivenson V."/>
            <person name="Peng X."/>
            <person name="Tan Y."/>
            <person name="Valentine D.L."/>
            <person name="O'Malley M.A."/>
        </authorList>
    </citation>
    <scope>NUCLEOTIDE SEQUENCE [LARGE SCALE GENOMIC DNA]</scope>
    <source>
        <strain evidence="1 2">M.o.H.</strain>
    </source>
</reference>
<dbReference type="AlphaFoldDB" id="A0A2A2H861"/>
<organism evidence="1 2">
    <name type="scientific">Methanobacterium bryantii</name>
    <dbReference type="NCBI Taxonomy" id="2161"/>
    <lineage>
        <taxon>Archaea</taxon>
        <taxon>Methanobacteriati</taxon>
        <taxon>Methanobacteriota</taxon>
        <taxon>Methanomada group</taxon>
        <taxon>Methanobacteria</taxon>
        <taxon>Methanobacteriales</taxon>
        <taxon>Methanobacteriaceae</taxon>
        <taxon>Methanobacterium</taxon>
    </lineage>
</organism>
<name>A0A2A2H861_METBR</name>
<dbReference type="InterPro" id="IPR011856">
    <property type="entry name" value="tRNA_endonuc-like_dom_sf"/>
</dbReference>
<gene>
    <name evidence="1" type="ORF">ASJ80_09435</name>
</gene>
<sequence>MVSEVRFRDILCHDSNLDLLSKEIGRITGKDLKLNLISKELPLPFDVVGLQMKFCDIVGFDEENNVYIIELKRRINERGLKKVENQVQEYIDTFNKALFFIKSGKPLFFYHFILVRYFEFINFDYNKMRKIIPVIVSIEVMDEITIQKCSFHCGFLDSKTKKDLLENFIKNKRLHFIKAYNNLFSKLEINTDISKILNYAIKKGNIDTSLWFPVVLNKINSVENSNSILDSYNPESASYSYQLIFENVNNYNKEFIDVTKCYESFLDADFIQRIKKEGISIYNQFSGKNDNVSNVSSIEHSIIPESYFQFKPLEIFEKVYMAYHEAKSDSKALKFTIQIFRSGRTVPIIYLQIFENVFLPLIQVKPVVFSIGPCVNHIIAYDMKEQFKEYKDCFYEDVISLDTGNYEISRVESEGVSFYKITLKGQRNIYEFFVYSPKIRAVDELLPFMSPKKVKGEIDSITKNKGEMYLFKVNGDDSAEWITSKIHINS</sequence>